<evidence type="ECO:0000313" key="2">
    <source>
        <dbReference type="EMBL" id="TMQ73299.1"/>
    </source>
</evidence>
<evidence type="ECO:0000313" key="3">
    <source>
        <dbReference type="Proteomes" id="UP000319836"/>
    </source>
</evidence>
<gene>
    <name evidence="2" type="ORF">E6K80_00550</name>
</gene>
<evidence type="ECO:0008006" key="4">
    <source>
        <dbReference type="Google" id="ProtNLM"/>
    </source>
</evidence>
<evidence type="ECO:0000256" key="1">
    <source>
        <dbReference type="SAM" id="SignalP"/>
    </source>
</evidence>
<dbReference type="AlphaFoldDB" id="A0A538UC57"/>
<feature type="signal peptide" evidence="1">
    <location>
        <begin position="1"/>
        <end position="22"/>
    </location>
</feature>
<name>A0A538UC57_UNCEI</name>
<feature type="chain" id="PRO_5021785298" description="Molecular chaperone" evidence="1">
    <location>
        <begin position="23"/>
        <end position="277"/>
    </location>
</feature>
<protein>
    <recommendedName>
        <fullName evidence="4">Molecular chaperone</fullName>
    </recommendedName>
</protein>
<comment type="caution">
    <text evidence="2">The sequence shown here is derived from an EMBL/GenBank/DDBJ whole genome shotgun (WGS) entry which is preliminary data.</text>
</comment>
<organism evidence="2 3">
    <name type="scientific">Eiseniibacteriota bacterium</name>
    <dbReference type="NCBI Taxonomy" id="2212470"/>
    <lineage>
        <taxon>Bacteria</taxon>
        <taxon>Candidatus Eiseniibacteriota</taxon>
    </lineage>
</organism>
<keyword evidence="1" id="KW-0732">Signal</keyword>
<sequence length="277" mass="29401">MRTRIWLSWTVAALATVQSASASLLAQAVPSKYNLTVHAAEPVSRDVVVRNLGEGPVVVKVRLSDWTLDESGAMRLLDSGSTPTTLDGSIEFEPREFSLGPGENGVIHVVMRLPAAGPATRWGVLLSEVRPTTWPKAQLGPRAIAELGTTLYLSRVPAEATRADLVGLDAHAIGDTALAVAFQVRNPGERHLYSTGDVALRDSTGAIVAQGSVGTGVVLPGARRIFTWTCSNRLAPGRYTVTATLDTGEPELIVGETRVRWPMTPMAPLPVAATDGH</sequence>
<reference evidence="2 3" key="1">
    <citation type="journal article" date="2019" name="Nat. Microbiol.">
        <title>Mediterranean grassland soil C-N compound turnover is dependent on rainfall and depth, and is mediated by genomically divergent microorganisms.</title>
        <authorList>
            <person name="Diamond S."/>
            <person name="Andeer P.F."/>
            <person name="Li Z."/>
            <person name="Crits-Christoph A."/>
            <person name="Burstein D."/>
            <person name="Anantharaman K."/>
            <person name="Lane K.R."/>
            <person name="Thomas B.C."/>
            <person name="Pan C."/>
            <person name="Northen T.R."/>
            <person name="Banfield J.F."/>
        </authorList>
    </citation>
    <scope>NUCLEOTIDE SEQUENCE [LARGE SCALE GENOMIC DNA]</scope>
    <source>
        <strain evidence="2">WS_10</strain>
    </source>
</reference>
<dbReference type="Proteomes" id="UP000319836">
    <property type="component" value="Unassembled WGS sequence"/>
</dbReference>
<proteinExistence type="predicted"/>
<dbReference type="EMBL" id="VBPA01000013">
    <property type="protein sequence ID" value="TMQ73299.1"/>
    <property type="molecule type" value="Genomic_DNA"/>
</dbReference>
<accession>A0A538UC57</accession>